<comment type="caution">
    <text evidence="7">The sequence shown here is derived from an EMBL/GenBank/DDBJ whole genome shotgun (WGS) entry which is preliminary data.</text>
</comment>
<evidence type="ECO:0000313" key="7">
    <source>
        <dbReference type="EMBL" id="MXQ65722.1"/>
    </source>
</evidence>
<dbReference type="PANTHER" id="PTHR10996:SF178">
    <property type="entry name" value="2-HYDROXYACID DEHYDROGENASE YGL185C-RELATED"/>
    <property type="match status" value="1"/>
</dbReference>
<dbReference type="InterPro" id="IPR006139">
    <property type="entry name" value="D-isomer_2_OHA_DH_cat_dom"/>
</dbReference>
<dbReference type="InterPro" id="IPR050223">
    <property type="entry name" value="D-isomer_2-hydroxyacid_DH"/>
</dbReference>
<dbReference type="FunFam" id="3.40.50.720:FF:000203">
    <property type="entry name" value="D-3-phosphoglycerate dehydrogenase (SerA)"/>
    <property type="match status" value="1"/>
</dbReference>
<dbReference type="Pfam" id="PF02826">
    <property type="entry name" value="2-Hacid_dh_C"/>
    <property type="match status" value="1"/>
</dbReference>
<dbReference type="Gene3D" id="3.40.50.720">
    <property type="entry name" value="NAD(P)-binding Rossmann-like Domain"/>
    <property type="match status" value="2"/>
</dbReference>
<evidence type="ECO:0000256" key="1">
    <source>
        <dbReference type="ARBA" id="ARBA00005854"/>
    </source>
</evidence>
<dbReference type="GO" id="GO:0030267">
    <property type="term" value="F:glyoxylate reductase (NADPH) activity"/>
    <property type="evidence" value="ECO:0007669"/>
    <property type="project" value="TreeGrafter"/>
</dbReference>
<keyword evidence="3" id="KW-0520">NAD</keyword>
<evidence type="ECO:0000259" key="5">
    <source>
        <dbReference type="Pfam" id="PF00389"/>
    </source>
</evidence>
<dbReference type="SUPFAM" id="SSF52283">
    <property type="entry name" value="Formate/glycerate dehydrogenase catalytic domain-like"/>
    <property type="match status" value="1"/>
</dbReference>
<name>A0A6I4WGI8_9ACTN</name>
<dbReference type="InterPro" id="IPR036291">
    <property type="entry name" value="NAD(P)-bd_dom_sf"/>
</dbReference>
<dbReference type="RefSeq" id="WP_161103774.1">
    <property type="nucleotide sequence ID" value="NZ_JBHLYI010000006.1"/>
</dbReference>
<dbReference type="GO" id="GO:0051287">
    <property type="term" value="F:NAD binding"/>
    <property type="evidence" value="ECO:0007669"/>
    <property type="project" value="InterPro"/>
</dbReference>
<dbReference type="PANTHER" id="PTHR10996">
    <property type="entry name" value="2-HYDROXYACID DEHYDROGENASE-RELATED"/>
    <property type="match status" value="1"/>
</dbReference>
<proteinExistence type="inferred from homology"/>
<evidence type="ECO:0000256" key="4">
    <source>
        <dbReference type="RuleBase" id="RU003719"/>
    </source>
</evidence>
<reference evidence="7 8" key="1">
    <citation type="submission" date="2019-12" db="EMBL/GenBank/DDBJ databases">
        <title>Nocardia macrotermitis sp. nov. and Nocardia aurantia sp. nov., isolated from the gut of the fungus growing-termite Macrotermes natalensis.</title>
        <authorList>
            <person name="Christine B."/>
            <person name="Rene B."/>
        </authorList>
    </citation>
    <scope>NUCLEOTIDE SEQUENCE [LARGE SCALE GENOMIC DNA]</scope>
    <source>
        <strain evidence="7 8">DSM 102126</strain>
    </source>
</reference>
<dbReference type="OrthoDB" id="117809at2"/>
<evidence type="ECO:0000313" key="8">
    <source>
        <dbReference type="Proteomes" id="UP000431901"/>
    </source>
</evidence>
<dbReference type="SUPFAM" id="SSF51735">
    <property type="entry name" value="NAD(P)-binding Rossmann-fold domains"/>
    <property type="match status" value="1"/>
</dbReference>
<evidence type="ECO:0000256" key="2">
    <source>
        <dbReference type="ARBA" id="ARBA00023002"/>
    </source>
</evidence>
<dbReference type="Proteomes" id="UP000431901">
    <property type="component" value="Unassembled WGS sequence"/>
</dbReference>
<feature type="domain" description="D-isomer specific 2-hydroxyacid dehydrogenase NAD-binding" evidence="6">
    <location>
        <begin position="115"/>
        <end position="288"/>
    </location>
</feature>
<dbReference type="GO" id="GO:0005829">
    <property type="term" value="C:cytosol"/>
    <property type="evidence" value="ECO:0007669"/>
    <property type="project" value="TreeGrafter"/>
</dbReference>
<evidence type="ECO:0000256" key="3">
    <source>
        <dbReference type="ARBA" id="ARBA00023027"/>
    </source>
</evidence>
<dbReference type="Pfam" id="PF00389">
    <property type="entry name" value="2-Hacid_dh"/>
    <property type="match status" value="1"/>
</dbReference>
<keyword evidence="8" id="KW-1185">Reference proteome</keyword>
<comment type="similarity">
    <text evidence="1 4">Belongs to the D-isomer specific 2-hydroxyacid dehydrogenase family.</text>
</comment>
<protein>
    <submittedName>
        <fullName evidence="7">3-phosphoglycerate dehydrogenase</fullName>
    </submittedName>
</protein>
<feature type="domain" description="D-isomer specific 2-hydroxyacid dehydrogenase catalytic" evidence="5">
    <location>
        <begin position="27"/>
        <end position="320"/>
    </location>
</feature>
<dbReference type="GO" id="GO:0016618">
    <property type="term" value="F:hydroxypyruvate reductase [NAD(P)H] activity"/>
    <property type="evidence" value="ECO:0007669"/>
    <property type="project" value="TreeGrafter"/>
</dbReference>
<dbReference type="InterPro" id="IPR006140">
    <property type="entry name" value="D-isomer_DH_NAD-bd"/>
</dbReference>
<organism evidence="7 8">
    <name type="scientific">Actinomadura rayongensis</name>
    <dbReference type="NCBI Taxonomy" id="1429076"/>
    <lineage>
        <taxon>Bacteria</taxon>
        <taxon>Bacillati</taxon>
        <taxon>Actinomycetota</taxon>
        <taxon>Actinomycetes</taxon>
        <taxon>Streptosporangiales</taxon>
        <taxon>Thermomonosporaceae</taxon>
        <taxon>Actinomadura</taxon>
    </lineage>
</organism>
<evidence type="ECO:0000259" key="6">
    <source>
        <dbReference type="Pfam" id="PF02826"/>
    </source>
</evidence>
<keyword evidence="2 4" id="KW-0560">Oxidoreductase</keyword>
<accession>A0A6I4WGI8</accession>
<dbReference type="AlphaFoldDB" id="A0A6I4WGI8"/>
<dbReference type="EMBL" id="WUTW01000002">
    <property type="protein sequence ID" value="MXQ65722.1"/>
    <property type="molecule type" value="Genomic_DNA"/>
</dbReference>
<gene>
    <name evidence="7" type="ORF">GQ466_16990</name>
</gene>
<sequence length="329" mass="34414">MTDPWRVLALPPLDVSLLRGLTDPLGGAAELVVPEARTTAALHRAIEDAEIVVGDYTGELALDAAAVARARRLAFVQMPQVGVDGVDLGALTAAGVPVANTAGANSRAVAEWAVGAAFALCRHLAWADRRVRTGGWPQGELLARGTREIHAQRVGVVGYGAIGALAADLFAALGARVAYWSRTRREDAKAEYRALDDLLAESDIVVLALPLTEDTAGLFDAERIGRIKHGALLVNVARGGIVDEDALLHALDTGALAGAALDVFEHEPPPQDARLRGHENVLASPHVAGGTVQAQLAIIQTVADNVAAAVRGEPVEHVVNGLAPVVRRR</sequence>